<comment type="pathway">
    <text evidence="1 6">Cell wall biogenesis; peptidoglycan biosynthesis.</text>
</comment>
<dbReference type="GO" id="GO:0005576">
    <property type="term" value="C:extracellular region"/>
    <property type="evidence" value="ECO:0007669"/>
    <property type="project" value="TreeGrafter"/>
</dbReference>
<dbReference type="Pfam" id="PF03734">
    <property type="entry name" value="YkuD"/>
    <property type="match status" value="1"/>
</dbReference>
<sequence>MKYILKTPLRKIYRNISYKTNSIIRTFKEDPNYIETATRFINNNNFSSSTYYFIWVDTKNFKTNIFEGSKNNWKLVKSYLCSIGKPSTPTIKGNFVVGIKGLYFGVNHGYKCWYYTQINGNYLFHSIIYNLDGSIRDGRLGVAISDGCVRLAKENAKWIYDNIPRTTAIYIS</sequence>
<keyword evidence="11" id="KW-1185">Reference proteome</keyword>
<protein>
    <submittedName>
        <fullName evidence="8 9">L,D-transpeptidase</fullName>
    </submittedName>
</protein>
<evidence type="ECO:0000256" key="4">
    <source>
        <dbReference type="ARBA" id="ARBA00022984"/>
    </source>
</evidence>
<dbReference type="KEGG" id="csep:CP523_13450"/>
<dbReference type="InterPro" id="IPR038063">
    <property type="entry name" value="Transpep_catalytic_dom"/>
</dbReference>
<dbReference type="PROSITE" id="PS52029">
    <property type="entry name" value="LD_TPASE"/>
    <property type="match status" value="1"/>
</dbReference>
<dbReference type="GO" id="GO:0071555">
    <property type="term" value="P:cell wall organization"/>
    <property type="evidence" value="ECO:0007669"/>
    <property type="project" value="UniProtKB-UniRule"/>
</dbReference>
<feature type="domain" description="L,D-TPase catalytic" evidence="7">
    <location>
        <begin position="52"/>
        <end position="172"/>
    </location>
</feature>
<dbReference type="GO" id="GO:0018104">
    <property type="term" value="P:peptidoglycan-protein cross-linking"/>
    <property type="evidence" value="ECO:0007669"/>
    <property type="project" value="TreeGrafter"/>
</dbReference>
<dbReference type="GO" id="GO:0008360">
    <property type="term" value="P:regulation of cell shape"/>
    <property type="evidence" value="ECO:0007669"/>
    <property type="project" value="UniProtKB-UniRule"/>
</dbReference>
<dbReference type="GeneID" id="303561692"/>
<dbReference type="SUPFAM" id="SSF141523">
    <property type="entry name" value="L,D-transpeptidase catalytic domain-like"/>
    <property type="match status" value="1"/>
</dbReference>
<dbReference type="Gene3D" id="2.40.440.10">
    <property type="entry name" value="L,D-transpeptidase catalytic domain-like"/>
    <property type="match status" value="1"/>
</dbReference>
<keyword evidence="3 6" id="KW-0133">Cell shape</keyword>
<dbReference type="GO" id="GO:0016740">
    <property type="term" value="F:transferase activity"/>
    <property type="evidence" value="ECO:0007669"/>
    <property type="project" value="UniProtKB-KW"/>
</dbReference>
<dbReference type="Proteomes" id="UP000280586">
    <property type="component" value="Chromosome"/>
</dbReference>
<gene>
    <name evidence="8" type="ORF">CP523_13450</name>
    <name evidence="9" type="ORF">NH397_05850</name>
</gene>
<evidence type="ECO:0000313" key="11">
    <source>
        <dbReference type="Proteomes" id="UP001055437"/>
    </source>
</evidence>
<dbReference type="PANTHER" id="PTHR30582">
    <property type="entry name" value="L,D-TRANSPEPTIDASE"/>
    <property type="match status" value="1"/>
</dbReference>
<dbReference type="RefSeq" id="WP_083089550.1">
    <property type="nucleotide sequence ID" value="NZ_CABMIZ010000028.1"/>
</dbReference>
<reference evidence="9" key="2">
    <citation type="submission" date="2022-06" db="EMBL/GenBank/DDBJ databases">
        <authorList>
            <person name="Holder M.E."/>
            <person name="Ajami N.J."/>
            <person name="Petrosino J.F."/>
        </authorList>
    </citation>
    <scope>NUCLEOTIDE SEQUENCE</scope>
    <source>
        <strain evidence="9">RMA 8861</strain>
    </source>
</reference>
<evidence type="ECO:0000256" key="3">
    <source>
        <dbReference type="ARBA" id="ARBA00022960"/>
    </source>
</evidence>
<name>A0A9N7PK06_CLOSE</name>
<evidence type="ECO:0000256" key="2">
    <source>
        <dbReference type="ARBA" id="ARBA00022679"/>
    </source>
</evidence>
<keyword evidence="5 6" id="KW-0961">Cell wall biogenesis/degradation</keyword>
<keyword evidence="4 6" id="KW-0573">Peptidoglycan synthesis</keyword>
<dbReference type="GO" id="GO:0071972">
    <property type="term" value="F:peptidoglycan L,D-transpeptidase activity"/>
    <property type="evidence" value="ECO:0007669"/>
    <property type="project" value="TreeGrafter"/>
</dbReference>
<accession>A0A9N7PK06</accession>
<dbReference type="Proteomes" id="UP001055437">
    <property type="component" value="Chromosome"/>
</dbReference>
<dbReference type="OrthoDB" id="177750at2"/>
<organism evidence="8 10">
    <name type="scientific">Clostridium septicum</name>
    <dbReference type="NCBI Taxonomy" id="1504"/>
    <lineage>
        <taxon>Bacteria</taxon>
        <taxon>Bacillati</taxon>
        <taxon>Bacillota</taxon>
        <taxon>Clostridia</taxon>
        <taxon>Eubacteriales</taxon>
        <taxon>Clostridiaceae</taxon>
        <taxon>Clostridium</taxon>
    </lineage>
</organism>
<dbReference type="EMBL" id="CP099799">
    <property type="protein sequence ID" value="USS01951.1"/>
    <property type="molecule type" value="Genomic_DNA"/>
</dbReference>
<dbReference type="PANTHER" id="PTHR30582:SF2">
    <property type="entry name" value="L,D-TRANSPEPTIDASE YCIB-RELATED"/>
    <property type="match status" value="1"/>
</dbReference>
<evidence type="ECO:0000313" key="8">
    <source>
        <dbReference type="EMBL" id="AYE35351.1"/>
    </source>
</evidence>
<dbReference type="InterPro" id="IPR005490">
    <property type="entry name" value="LD_TPept_cat_dom"/>
</dbReference>
<dbReference type="AlphaFoldDB" id="A0A9N7PK06"/>
<feature type="active site" description="Proton donor/acceptor" evidence="6">
    <location>
        <position position="125"/>
    </location>
</feature>
<evidence type="ECO:0000256" key="1">
    <source>
        <dbReference type="ARBA" id="ARBA00004752"/>
    </source>
</evidence>
<evidence type="ECO:0000259" key="7">
    <source>
        <dbReference type="PROSITE" id="PS52029"/>
    </source>
</evidence>
<evidence type="ECO:0000313" key="9">
    <source>
        <dbReference type="EMBL" id="USS01951.1"/>
    </source>
</evidence>
<feature type="active site" description="Nucleophile" evidence="6">
    <location>
        <position position="148"/>
    </location>
</feature>
<proteinExistence type="predicted"/>
<evidence type="ECO:0000256" key="6">
    <source>
        <dbReference type="PROSITE-ProRule" id="PRU01373"/>
    </source>
</evidence>
<reference evidence="8 10" key="1">
    <citation type="submission" date="2017-09" db="EMBL/GenBank/DDBJ databases">
        <authorList>
            <person name="Thomas P."/>
            <person name="Seyboldt C."/>
        </authorList>
    </citation>
    <scope>NUCLEOTIDE SEQUENCE [LARGE SCALE GENOMIC DNA]</scope>
    <source>
        <strain evidence="8 10">DSM 7534</strain>
    </source>
</reference>
<evidence type="ECO:0000313" key="10">
    <source>
        <dbReference type="Proteomes" id="UP000280586"/>
    </source>
</evidence>
<keyword evidence="2" id="KW-0808">Transferase</keyword>
<dbReference type="CDD" id="cd16913">
    <property type="entry name" value="YkuD_like"/>
    <property type="match status" value="1"/>
</dbReference>
<dbReference type="EMBL" id="CP023671">
    <property type="protein sequence ID" value="AYE35351.1"/>
    <property type="molecule type" value="Genomic_DNA"/>
</dbReference>
<evidence type="ECO:0000256" key="5">
    <source>
        <dbReference type="ARBA" id="ARBA00023316"/>
    </source>
</evidence>
<dbReference type="InterPro" id="IPR050979">
    <property type="entry name" value="LD-transpeptidase"/>
</dbReference>